<keyword evidence="3" id="KW-1185">Reference proteome</keyword>
<name>A0A4R6SXD8_9SPHI</name>
<evidence type="ECO:0000313" key="3">
    <source>
        <dbReference type="Proteomes" id="UP000295620"/>
    </source>
</evidence>
<dbReference type="SUPFAM" id="SSF51445">
    <property type="entry name" value="(Trans)glycosidases"/>
    <property type="match status" value="1"/>
</dbReference>
<evidence type="ECO:0000313" key="2">
    <source>
        <dbReference type="EMBL" id="TDQ11066.1"/>
    </source>
</evidence>
<feature type="signal peptide" evidence="1">
    <location>
        <begin position="1"/>
        <end position="21"/>
    </location>
</feature>
<dbReference type="Proteomes" id="UP000295620">
    <property type="component" value="Unassembled WGS sequence"/>
</dbReference>
<dbReference type="Gene3D" id="3.20.20.80">
    <property type="entry name" value="Glycosidases"/>
    <property type="match status" value="1"/>
</dbReference>
<comment type="caution">
    <text evidence="2">The sequence shown here is derived from an EMBL/GenBank/DDBJ whole genome shotgun (WGS) entry which is preliminary data.</text>
</comment>
<accession>A0A4R6SXD8</accession>
<reference evidence="2 3" key="1">
    <citation type="submission" date="2019-03" db="EMBL/GenBank/DDBJ databases">
        <title>Genomic Encyclopedia of Archaeal and Bacterial Type Strains, Phase II (KMG-II): from individual species to whole genera.</title>
        <authorList>
            <person name="Goeker M."/>
        </authorList>
    </citation>
    <scope>NUCLEOTIDE SEQUENCE [LARGE SCALE GENOMIC DNA]</scope>
    <source>
        <strain evidence="2 3">DSM 19035</strain>
    </source>
</reference>
<keyword evidence="1" id="KW-0732">Signal</keyword>
<evidence type="ECO:0008006" key="4">
    <source>
        <dbReference type="Google" id="ProtNLM"/>
    </source>
</evidence>
<organism evidence="2 3">
    <name type="scientific">Pedobacter metabolipauper</name>
    <dbReference type="NCBI Taxonomy" id="425513"/>
    <lineage>
        <taxon>Bacteria</taxon>
        <taxon>Pseudomonadati</taxon>
        <taxon>Bacteroidota</taxon>
        <taxon>Sphingobacteriia</taxon>
        <taxon>Sphingobacteriales</taxon>
        <taxon>Sphingobacteriaceae</taxon>
        <taxon>Pedobacter</taxon>
    </lineage>
</organism>
<dbReference type="InterPro" id="IPR017853">
    <property type="entry name" value="GH"/>
</dbReference>
<dbReference type="AlphaFoldDB" id="A0A4R6SXD8"/>
<evidence type="ECO:0000256" key="1">
    <source>
        <dbReference type="SAM" id="SignalP"/>
    </source>
</evidence>
<gene>
    <name evidence="2" type="ORF">ATK78_0180</name>
</gene>
<sequence>MLYKRFVLSLVFLLIATSSFAQQPLSSKKTGIYVDQYGVIRWEKGNKEAAFFGVNYTVPFAYGYRSVKRTGITAEQAIRDDVYHFSRLGLDAFRVHVWDTEISDSAGNLLNNEHLRLFDFLIAELKKRNIKTLVTPIAYWGNGYPEKDEDRGGFSSKYGKQRALVEEAAFVAQERYLKQFFQHKNPYTGLIYQDDPDILAAEVNNEPQHSGPKERATEYVNRMVKAIRGTGWTKPIFYNISESPKYADAIVKADVQGHSFQWYPTGLVSGHTLKGNYLPNVSKYVIPFDTIPAFKNRAKIVYEFDAGDILDSYMYPAMAKSFRMAGFQWATQFAYDPMATAYGNTEYQTHYLNLAYTPSKAISLLIASKAFHDLPRSKVQTSDTLFAAFRLSYKLSLSEMNTEKEFYYSNTTTSIPLNISKLKHMAGVGNSAAVVYQGSGAYFLDKIETGVWRLEVMPDAIKIRDPFAKTAEDRAVTGIDWQQQAMQLNFPDLGSDFTIKAMNTGNVFGTTAVQQKFNIQPGTYLVIKKGKKTSITANTPYASLKMGEYVAPAASAKEFLERSAAQIIQESKQTVAGSKSIKDVNDLRPLGILRAVRALTTLGENFLPLFDPALDQEYLTLYNPDWKNNGLQYIPGETSSQQLLKLTVSKTGESSLLGFQSYVGDHLKLNPGNLRQLTTLVIRVKTTGANPAKIKIGLIDADAHFFSTEVSVGSELKDIEIPLSSLKQDSQLLLPRPYPGFLPLYYRTPESASFQLKTVEKLEVSFNQDLEIASVYLK</sequence>
<proteinExistence type="predicted"/>
<dbReference type="EMBL" id="SNYC01000003">
    <property type="protein sequence ID" value="TDQ11066.1"/>
    <property type="molecule type" value="Genomic_DNA"/>
</dbReference>
<protein>
    <recommendedName>
        <fullName evidence="4">Cellulase (Glycosyl hydrolase family 5)</fullName>
    </recommendedName>
</protein>
<feature type="chain" id="PRO_5020747485" description="Cellulase (Glycosyl hydrolase family 5)" evidence="1">
    <location>
        <begin position="22"/>
        <end position="778"/>
    </location>
</feature>